<protein>
    <submittedName>
        <fullName evidence="2">Uncharacterized protein</fullName>
    </submittedName>
</protein>
<evidence type="ECO:0000256" key="1">
    <source>
        <dbReference type="SAM" id="MobiDB-lite"/>
    </source>
</evidence>
<dbReference type="EMBL" id="BGPR01000414">
    <property type="protein sequence ID" value="GBM18993.1"/>
    <property type="molecule type" value="Genomic_DNA"/>
</dbReference>
<name>A0A4Y2DQ84_ARAVE</name>
<organism evidence="2 3">
    <name type="scientific">Araneus ventricosus</name>
    <name type="common">Orbweaver spider</name>
    <name type="synonym">Epeira ventricosa</name>
    <dbReference type="NCBI Taxonomy" id="182803"/>
    <lineage>
        <taxon>Eukaryota</taxon>
        <taxon>Metazoa</taxon>
        <taxon>Ecdysozoa</taxon>
        <taxon>Arthropoda</taxon>
        <taxon>Chelicerata</taxon>
        <taxon>Arachnida</taxon>
        <taxon>Araneae</taxon>
        <taxon>Araneomorphae</taxon>
        <taxon>Entelegynae</taxon>
        <taxon>Araneoidea</taxon>
        <taxon>Araneidae</taxon>
        <taxon>Araneus</taxon>
    </lineage>
</organism>
<sequence>MGGTQSYVKNNPIIKRLQQFKPTHSPSTGKTQNTTPQIGLDIQPIQHSHLNQYTDDCMSHLLNESVKVNELITIAARLLYTLGRQQNFLEKIRNLVMKSRQIWRKNLTKETKFVQFTELVTQG</sequence>
<proteinExistence type="predicted"/>
<feature type="compositionally biased region" description="Polar residues" evidence="1">
    <location>
        <begin position="20"/>
        <end position="37"/>
    </location>
</feature>
<reference evidence="2 3" key="1">
    <citation type="journal article" date="2019" name="Sci. Rep.">
        <title>Orb-weaving spider Araneus ventricosus genome elucidates the spidroin gene catalogue.</title>
        <authorList>
            <person name="Kono N."/>
            <person name="Nakamura H."/>
            <person name="Ohtoshi R."/>
            <person name="Moran D.A.P."/>
            <person name="Shinohara A."/>
            <person name="Yoshida Y."/>
            <person name="Fujiwara M."/>
            <person name="Mori M."/>
            <person name="Tomita M."/>
            <person name="Arakawa K."/>
        </authorList>
    </citation>
    <scope>NUCLEOTIDE SEQUENCE [LARGE SCALE GENOMIC DNA]</scope>
</reference>
<gene>
    <name evidence="2" type="ORF">AVEN_1606_1</name>
</gene>
<comment type="caution">
    <text evidence="2">The sequence shown here is derived from an EMBL/GenBank/DDBJ whole genome shotgun (WGS) entry which is preliminary data.</text>
</comment>
<feature type="region of interest" description="Disordered" evidence="1">
    <location>
        <begin position="18"/>
        <end position="37"/>
    </location>
</feature>
<dbReference type="Proteomes" id="UP000499080">
    <property type="component" value="Unassembled WGS sequence"/>
</dbReference>
<accession>A0A4Y2DQ84</accession>
<dbReference type="AlphaFoldDB" id="A0A4Y2DQ84"/>
<evidence type="ECO:0000313" key="3">
    <source>
        <dbReference type="Proteomes" id="UP000499080"/>
    </source>
</evidence>
<evidence type="ECO:0000313" key="2">
    <source>
        <dbReference type="EMBL" id="GBM18993.1"/>
    </source>
</evidence>
<keyword evidence="3" id="KW-1185">Reference proteome</keyword>